<dbReference type="PANTHER" id="PTHR11575">
    <property type="entry name" value="5'-NUCLEOTIDASE-RELATED"/>
    <property type="match status" value="1"/>
</dbReference>
<dbReference type="Pfam" id="PF00149">
    <property type="entry name" value="Metallophos"/>
    <property type="match status" value="1"/>
</dbReference>
<comment type="similarity">
    <text evidence="1 2">Belongs to the 5'-nucleotidase family.</text>
</comment>
<reference evidence="4" key="1">
    <citation type="submission" date="2021-03" db="EMBL/GenBank/DDBJ databases">
        <authorList>
            <person name="Lu T."/>
            <person name="Wang Q."/>
            <person name="Han X."/>
        </authorList>
    </citation>
    <scope>NUCLEOTIDE SEQUENCE</scope>
    <source>
        <strain evidence="4">WQ 2009</strain>
    </source>
</reference>
<dbReference type="PROSITE" id="PS51318">
    <property type="entry name" value="TAT"/>
    <property type="match status" value="1"/>
</dbReference>
<comment type="caution">
    <text evidence="4">The sequence shown here is derived from an EMBL/GenBank/DDBJ whole genome shotgun (WGS) entry which is preliminary data.</text>
</comment>
<keyword evidence="2" id="KW-0547">Nucleotide-binding</keyword>
<evidence type="ECO:0000256" key="1">
    <source>
        <dbReference type="ARBA" id="ARBA00006654"/>
    </source>
</evidence>
<dbReference type="InterPro" id="IPR006146">
    <property type="entry name" value="5'-Nucleotdase_CS"/>
</dbReference>
<evidence type="ECO:0000259" key="3">
    <source>
        <dbReference type="Pfam" id="PF00149"/>
    </source>
</evidence>
<dbReference type="Gene3D" id="3.60.21.10">
    <property type="match status" value="1"/>
</dbReference>
<evidence type="ECO:0000256" key="2">
    <source>
        <dbReference type="RuleBase" id="RU362119"/>
    </source>
</evidence>
<dbReference type="GO" id="GO:0046872">
    <property type="term" value="F:metal ion binding"/>
    <property type="evidence" value="ECO:0007669"/>
    <property type="project" value="InterPro"/>
</dbReference>
<dbReference type="PANTHER" id="PTHR11575:SF24">
    <property type="entry name" value="5'-NUCLEOTIDASE"/>
    <property type="match status" value="1"/>
</dbReference>
<dbReference type="RefSeq" id="WP_353547873.1">
    <property type="nucleotide sequence ID" value="NZ_JAGKSB010000017.1"/>
</dbReference>
<keyword evidence="2" id="KW-0378">Hydrolase</keyword>
<keyword evidence="2" id="KW-0732">Signal</keyword>
<name>A0A8T4HD19_9SPHI</name>
<dbReference type="GO" id="GO:0000166">
    <property type="term" value="F:nucleotide binding"/>
    <property type="evidence" value="ECO:0007669"/>
    <property type="project" value="UniProtKB-KW"/>
</dbReference>
<feature type="chain" id="PRO_5035967832" evidence="2">
    <location>
        <begin position="35"/>
        <end position="319"/>
    </location>
</feature>
<dbReference type="GO" id="GO:0009166">
    <property type="term" value="P:nucleotide catabolic process"/>
    <property type="evidence" value="ECO:0007669"/>
    <property type="project" value="InterPro"/>
</dbReference>
<dbReference type="InterPro" id="IPR029052">
    <property type="entry name" value="Metallo-depent_PP-like"/>
</dbReference>
<dbReference type="AlphaFoldDB" id="A0A8T4HD19"/>
<feature type="domain" description="Calcineurin-like phosphoesterase" evidence="3">
    <location>
        <begin position="41"/>
        <end position="258"/>
    </location>
</feature>
<dbReference type="InterPro" id="IPR006311">
    <property type="entry name" value="TAT_signal"/>
</dbReference>
<protein>
    <submittedName>
        <fullName evidence="4">Metallophosphatase</fullName>
    </submittedName>
</protein>
<evidence type="ECO:0000313" key="4">
    <source>
        <dbReference type="EMBL" id="MBP3944363.1"/>
    </source>
</evidence>
<gene>
    <name evidence="4" type="ORF">J5U18_12515</name>
</gene>
<dbReference type="EMBL" id="JAGKSB010000017">
    <property type="protein sequence ID" value="MBP3944363.1"/>
    <property type="molecule type" value="Genomic_DNA"/>
</dbReference>
<dbReference type="SUPFAM" id="SSF56300">
    <property type="entry name" value="Metallo-dependent phosphatases"/>
    <property type="match status" value="1"/>
</dbReference>
<dbReference type="PROSITE" id="PS00785">
    <property type="entry name" value="5_NUCLEOTIDASE_1"/>
    <property type="match status" value="1"/>
</dbReference>
<evidence type="ECO:0000313" key="5">
    <source>
        <dbReference type="Proteomes" id="UP000679691"/>
    </source>
</evidence>
<organism evidence="4 5">
    <name type="scientific">Rhinopithecimicrobium faecis</name>
    <dbReference type="NCBI Taxonomy" id="2820698"/>
    <lineage>
        <taxon>Bacteria</taxon>
        <taxon>Pseudomonadati</taxon>
        <taxon>Bacteroidota</taxon>
        <taxon>Sphingobacteriia</taxon>
        <taxon>Sphingobacteriales</taxon>
        <taxon>Sphingobacteriaceae</taxon>
        <taxon>Rhinopithecimicrobium</taxon>
    </lineage>
</organism>
<dbReference type="Proteomes" id="UP000679691">
    <property type="component" value="Unassembled WGS sequence"/>
</dbReference>
<dbReference type="InterPro" id="IPR004843">
    <property type="entry name" value="Calcineurin-like_PHP"/>
</dbReference>
<dbReference type="GO" id="GO:0016788">
    <property type="term" value="F:hydrolase activity, acting on ester bonds"/>
    <property type="evidence" value="ECO:0007669"/>
    <property type="project" value="InterPro"/>
</dbReference>
<dbReference type="CDD" id="cd00845">
    <property type="entry name" value="MPP_UshA_N_like"/>
    <property type="match status" value="1"/>
</dbReference>
<dbReference type="InterPro" id="IPR006179">
    <property type="entry name" value="5_nucleotidase/apyrase"/>
</dbReference>
<proteinExistence type="inferred from homology"/>
<keyword evidence="5" id="KW-1185">Reference proteome</keyword>
<dbReference type="PRINTS" id="PR01607">
    <property type="entry name" value="APYRASEFAMLY"/>
</dbReference>
<accession>A0A8T4HD19</accession>
<sequence>MEELKSLTRRNFIKKTAAFSALAAFSGSPLTALAARESIKLTILHTNDVHSRIEPFPMDGGRYQGLAGVARRSTLINQIRAQEEHVLLVDAGDMFQGTPYFNLFEGKLELDLMSKLGYEAGTFGNHEFDNGLTGLAKHLSHANFPFLTSNYDFTGTLLAGKTKEYTIIRKGGLKIGLFGLGIDINGLVDPNSFKGMKYLDPLPIANRLAKELKEKHRCDLVICLSHLGYSYKDDKISDLVLAAKSAHIDFIIGGHTHTFLPEPTKVVNLQGKDTYVNQVGFGGINLGRIDITFDPKSGKKQIMASTHEINNSIEATKLA</sequence>
<feature type="signal peptide" evidence="2">
    <location>
        <begin position="1"/>
        <end position="34"/>
    </location>
</feature>